<gene>
    <name evidence="2" type="ORF">K227x_39110</name>
</gene>
<proteinExistence type="predicted"/>
<evidence type="ECO:0000313" key="2">
    <source>
        <dbReference type="EMBL" id="QDT05511.1"/>
    </source>
</evidence>
<dbReference type="EMBL" id="CP036525">
    <property type="protein sequence ID" value="QDT05511.1"/>
    <property type="molecule type" value="Genomic_DNA"/>
</dbReference>
<organism evidence="2 3">
    <name type="scientific">Rubripirellula lacrimiformis</name>
    <dbReference type="NCBI Taxonomy" id="1930273"/>
    <lineage>
        <taxon>Bacteria</taxon>
        <taxon>Pseudomonadati</taxon>
        <taxon>Planctomycetota</taxon>
        <taxon>Planctomycetia</taxon>
        <taxon>Pirellulales</taxon>
        <taxon>Pirellulaceae</taxon>
        <taxon>Rubripirellula</taxon>
    </lineage>
</organism>
<dbReference type="OrthoDB" id="237079at2"/>
<dbReference type="Proteomes" id="UP000318538">
    <property type="component" value="Chromosome"/>
</dbReference>
<accession>A0A517NEF8</accession>
<keyword evidence="3" id="KW-1185">Reference proteome</keyword>
<protein>
    <submittedName>
        <fullName evidence="2">Uncharacterized protein</fullName>
    </submittedName>
</protein>
<dbReference type="AlphaFoldDB" id="A0A517NEF8"/>
<feature type="signal peptide" evidence="1">
    <location>
        <begin position="1"/>
        <end position="22"/>
    </location>
</feature>
<name>A0A517NEF8_9BACT</name>
<keyword evidence="1" id="KW-0732">Signal</keyword>
<evidence type="ECO:0000256" key="1">
    <source>
        <dbReference type="SAM" id="SignalP"/>
    </source>
</evidence>
<sequence length="466" mass="52457" precursor="true">MKSFVIVAISCWLGVASTTIFADDLMLRVEQEDDVYTYVNADNGAGPLWCSGSTSIVRSGGRVFVAGLETIPDAKRLNNCRWMLFTRDADRWQQVRVDPTGRTREPSPLAASADGRVFLSVNPTLDPTAYSGPALPDVLRFDAEDPTSEPTSLTPKWQGTPAFSEHSYRSFAADGEAGELVLLQNIGYTHAEWTFRDSSGKWSAQGQLKWPWGDQYQKPQPIRVCYPNVAMRDRAVHFFGVSDIVEPNPGFRKFKRDLTGQEWDYDFRRLFYTWTSDITEEPFHEWIEIASREATCGRVAPCDLWLAPGGEVHLLWTERAIDTRLREKFFPDAKQSETLNHAVIHDGKVTHRQSIQRKDEGKPGLVGYAARFHVTPDHRLFVVHQASGTDQDGTQVSENRIVEMLPDGTVGPATRIPLDRPFTNFFTTTVRAGSPESWAIELLGPRQGTPMTMSYARIRLMDPPSE</sequence>
<reference evidence="2 3" key="1">
    <citation type="submission" date="2019-02" db="EMBL/GenBank/DDBJ databases">
        <title>Deep-cultivation of Planctomycetes and their phenomic and genomic characterization uncovers novel biology.</title>
        <authorList>
            <person name="Wiegand S."/>
            <person name="Jogler M."/>
            <person name="Boedeker C."/>
            <person name="Pinto D."/>
            <person name="Vollmers J."/>
            <person name="Rivas-Marin E."/>
            <person name="Kohn T."/>
            <person name="Peeters S.H."/>
            <person name="Heuer A."/>
            <person name="Rast P."/>
            <person name="Oberbeckmann S."/>
            <person name="Bunk B."/>
            <person name="Jeske O."/>
            <person name="Meyerdierks A."/>
            <person name="Storesund J.E."/>
            <person name="Kallscheuer N."/>
            <person name="Luecker S."/>
            <person name="Lage O.M."/>
            <person name="Pohl T."/>
            <person name="Merkel B.J."/>
            <person name="Hornburger P."/>
            <person name="Mueller R.-W."/>
            <person name="Bruemmer F."/>
            <person name="Labrenz M."/>
            <person name="Spormann A.M."/>
            <person name="Op den Camp H."/>
            <person name="Overmann J."/>
            <person name="Amann R."/>
            <person name="Jetten M.S.M."/>
            <person name="Mascher T."/>
            <person name="Medema M.H."/>
            <person name="Devos D.P."/>
            <person name="Kaster A.-K."/>
            <person name="Ovreas L."/>
            <person name="Rohde M."/>
            <person name="Galperin M.Y."/>
            <person name="Jogler C."/>
        </authorList>
    </citation>
    <scope>NUCLEOTIDE SEQUENCE [LARGE SCALE GENOMIC DNA]</scope>
    <source>
        <strain evidence="2 3">K22_7</strain>
    </source>
</reference>
<evidence type="ECO:0000313" key="3">
    <source>
        <dbReference type="Proteomes" id="UP000318538"/>
    </source>
</evidence>
<dbReference type="KEGG" id="rlc:K227x_39110"/>
<feature type="chain" id="PRO_5021914535" evidence="1">
    <location>
        <begin position="23"/>
        <end position="466"/>
    </location>
</feature>
<dbReference type="RefSeq" id="WP_145171674.1">
    <property type="nucleotide sequence ID" value="NZ_CP036525.1"/>
</dbReference>